<feature type="chain" id="PRO_5012769914" evidence="1">
    <location>
        <begin position="28"/>
        <end position="108"/>
    </location>
</feature>
<dbReference type="AlphaFoldDB" id="A0A1L9P039"/>
<evidence type="ECO:0000313" key="3">
    <source>
        <dbReference type="Proteomes" id="UP000184514"/>
    </source>
</evidence>
<keyword evidence="3" id="KW-1185">Reference proteome</keyword>
<dbReference type="Proteomes" id="UP000184514">
    <property type="component" value="Unassembled WGS sequence"/>
</dbReference>
<comment type="caution">
    <text evidence="2">The sequence shown here is derived from an EMBL/GenBank/DDBJ whole genome shotgun (WGS) entry which is preliminary data.</text>
</comment>
<protein>
    <submittedName>
        <fullName evidence="2">Uncharacterized protein</fullName>
    </submittedName>
</protein>
<proteinExistence type="predicted"/>
<dbReference type="EMBL" id="MLCB01000075">
    <property type="protein sequence ID" value="OJI94899.1"/>
    <property type="molecule type" value="Genomic_DNA"/>
</dbReference>
<dbReference type="RefSeq" id="WP_072629517.1">
    <property type="nucleotide sequence ID" value="NZ_JABBAN010000051.1"/>
</dbReference>
<evidence type="ECO:0000256" key="1">
    <source>
        <dbReference type="SAM" id="SignalP"/>
    </source>
</evidence>
<feature type="signal peptide" evidence="1">
    <location>
        <begin position="1"/>
        <end position="27"/>
    </location>
</feature>
<sequence>MKNTSMNTSMIALTVAAAMGFTSAAHAQATGGGGGLIAAGQGIALPTVNATPPPLRVPLNQQILAGISGPANAGLGGLSVAGVSALGLGAIIAVGAISRGGATPGTNR</sequence>
<name>A0A1L9P039_9RHOB</name>
<reference evidence="2 3" key="1">
    <citation type="submission" date="2016-10" db="EMBL/GenBank/DDBJ databases">
        <title>Genome sequence of Planktotalea frisia SH6-1.</title>
        <authorList>
            <person name="Poehlein A."/>
            <person name="Bakenhus I."/>
            <person name="Voget S."/>
            <person name="Brinkhoff T."/>
            <person name="Simon M."/>
        </authorList>
    </citation>
    <scope>NUCLEOTIDE SEQUENCE [LARGE SCALE GENOMIC DNA]</scope>
    <source>
        <strain evidence="2 3">SH6-1</strain>
    </source>
</reference>
<gene>
    <name evidence="2" type="ORF">PFRI_08620</name>
</gene>
<organism evidence="2 3">
    <name type="scientific">Planktotalea frisia</name>
    <dbReference type="NCBI Taxonomy" id="696762"/>
    <lineage>
        <taxon>Bacteria</taxon>
        <taxon>Pseudomonadati</taxon>
        <taxon>Pseudomonadota</taxon>
        <taxon>Alphaproteobacteria</taxon>
        <taxon>Rhodobacterales</taxon>
        <taxon>Paracoccaceae</taxon>
        <taxon>Planktotalea</taxon>
    </lineage>
</organism>
<keyword evidence="1" id="KW-0732">Signal</keyword>
<evidence type="ECO:0000313" key="2">
    <source>
        <dbReference type="EMBL" id="OJI94899.1"/>
    </source>
</evidence>
<accession>A0A1L9P039</accession>